<gene>
    <name evidence="1" type="ORF">LPMP_221350</name>
</gene>
<name>A0A088RRA2_LEIPA</name>
<dbReference type="Gene3D" id="1.25.40.10">
    <property type="entry name" value="Tetratricopeptide repeat domain"/>
    <property type="match status" value="1"/>
</dbReference>
<dbReference type="Proteomes" id="UP000063063">
    <property type="component" value="Chromosome 22"/>
</dbReference>
<dbReference type="AlphaFoldDB" id="A0A088RRA2"/>
<dbReference type="EMBL" id="CP009391">
    <property type="protein sequence ID" value="AIN98430.1"/>
    <property type="molecule type" value="Genomic_DNA"/>
</dbReference>
<protein>
    <submittedName>
        <fullName evidence="1">Uncharacterized protein</fullName>
    </submittedName>
</protein>
<dbReference type="KEGG" id="lpan:LPMP_221350"/>
<dbReference type="OrthoDB" id="275798at2759"/>
<dbReference type="GeneID" id="22575181"/>
<dbReference type="VEuPathDB" id="TriTrypDB:LPAL13_220017200"/>
<accession>A0A088RRA2</accession>
<organism evidence="1 2">
    <name type="scientific">Leishmania panamensis</name>
    <dbReference type="NCBI Taxonomy" id="5679"/>
    <lineage>
        <taxon>Eukaryota</taxon>
        <taxon>Discoba</taxon>
        <taxon>Euglenozoa</taxon>
        <taxon>Kinetoplastea</taxon>
        <taxon>Metakinetoplastina</taxon>
        <taxon>Trypanosomatida</taxon>
        <taxon>Trypanosomatidae</taxon>
        <taxon>Leishmaniinae</taxon>
        <taxon>Leishmania</taxon>
        <taxon>Leishmania guyanensis species complex</taxon>
    </lineage>
</organism>
<dbReference type="SUPFAM" id="SSF48452">
    <property type="entry name" value="TPR-like"/>
    <property type="match status" value="1"/>
</dbReference>
<keyword evidence="2" id="KW-1185">Reference proteome</keyword>
<dbReference type="VEuPathDB" id="TriTrypDB:LPMP_221350"/>
<dbReference type="InterPro" id="IPR011990">
    <property type="entry name" value="TPR-like_helical_dom_sf"/>
</dbReference>
<evidence type="ECO:0000313" key="1">
    <source>
        <dbReference type="EMBL" id="AIN98430.1"/>
    </source>
</evidence>
<proteinExistence type="predicted"/>
<reference evidence="1 2" key="1">
    <citation type="journal article" date="2015" name="Sci. Rep.">
        <title>The genome of Leishmania panamensis: insights into genomics of the L. (Viannia) subgenus.</title>
        <authorList>
            <person name="Llanes A."/>
            <person name="Restrepo C.M."/>
            <person name="Vecchio G.D."/>
            <person name="Anguizola F.J."/>
            <person name="Lleonart R."/>
        </authorList>
    </citation>
    <scope>NUCLEOTIDE SEQUENCE [LARGE SCALE GENOMIC DNA]</scope>
    <source>
        <strain evidence="1 2">MHOM/PA/94/PSC-1</strain>
    </source>
</reference>
<evidence type="ECO:0000313" key="2">
    <source>
        <dbReference type="Proteomes" id="UP000063063"/>
    </source>
</evidence>
<dbReference type="RefSeq" id="XP_010699137.1">
    <property type="nucleotide sequence ID" value="XM_010700835.1"/>
</dbReference>
<sequence>MLRRRNVTLSYQRGGWTPGSKHQKHMSLNPTMYLYRFAGPHGPGPYVMKYWWTLGCLPTGLERPFRLSEFLAEYQQQHVPIEVEEWLKCFVRNPYEELADATSELLKYLEEVPRRENTRGYRSIESGVSSFAAPLAKFERQLNVRVPSLALRAALGSASLRERLKDDLFEYRESLRLCGSTPHRRLARFAFDELLTLPRSSGVSEKIDNLEGQISETIREAVGSYVSPKSSTSDDEKKLIRLLTTFSEGCVLKEDYDSALSLLSSLLNFSHDDDIDAVVHSNASTAAILGGHYKEAEFHGRQAALLEPQPVSSRKSCGRGYVLWATAAAYQEEFDRAGRIVEKGLELFADNADLRAVREKLASTKLAASSASPLSTSIVRSKGQQARGLLHGSGRSFDNEFDWAIFKNKLYPSKMNPSSNEMGSVFRRVGDFGGHISTSRSAEPL</sequence>
<dbReference type="eggNOG" id="ENOG502RT7Q">
    <property type="taxonomic scope" value="Eukaryota"/>
</dbReference>